<reference evidence="1 2" key="1">
    <citation type="journal article" date="2021" name="ISME Commun">
        <title>Automated analysis of genomic sequences facilitates high-throughput and comprehensive description of bacteria.</title>
        <authorList>
            <person name="Hitch T.C.A."/>
        </authorList>
    </citation>
    <scope>NUCLEOTIDE SEQUENCE [LARGE SCALE GENOMIC DNA]</scope>
    <source>
        <strain evidence="1 2">H4_15</strain>
    </source>
</reference>
<dbReference type="EMBL" id="JAOQJR010000002">
    <property type="protein sequence ID" value="MCU6737516.1"/>
    <property type="molecule type" value="Genomic_DNA"/>
</dbReference>
<dbReference type="Proteomes" id="UP001208364">
    <property type="component" value="Unassembled WGS sequence"/>
</dbReference>
<organism evidence="1 2">
    <name type="scientific">[Clostridium] ammoniilyticum</name>
    <dbReference type="NCBI Taxonomy" id="2981784"/>
    <lineage>
        <taxon>Bacteria</taxon>
        <taxon>Bacillati</taxon>
        <taxon>Bacillota</taxon>
        <taxon>Erysipelotrichia</taxon>
        <taxon>Erysipelotrichales</taxon>
        <taxon>Coprobacillaceae</taxon>
        <taxon>Faecalibacillus</taxon>
    </lineage>
</organism>
<proteinExistence type="predicted"/>
<sequence>MKKDLYLMRHGQTLFNVRRRIQGWCDSPLTELGKQQALKAKEYLKDISFDHYYSSTSERCCDTIELIIGDHYYKRLKGLKERNFGLFEGESEDLNPKFDDFGYDDLFPHYGGERREDVQKRLKETLTDVMDKEDHQTVLALSHAGACMCFLSTVIDPGEVLKSGGLTNCCILHFTFENDTFKFVEIIRP</sequence>
<dbReference type="InterPro" id="IPR001345">
    <property type="entry name" value="PG/BPGM_mutase_AS"/>
</dbReference>
<dbReference type="CDD" id="cd07067">
    <property type="entry name" value="HP_PGM_like"/>
    <property type="match status" value="1"/>
</dbReference>
<dbReference type="InterPro" id="IPR029033">
    <property type="entry name" value="His_PPase_superfam"/>
</dbReference>
<evidence type="ECO:0000313" key="2">
    <source>
        <dbReference type="Proteomes" id="UP001208364"/>
    </source>
</evidence>
<protein>
    <submittedName>
        <fullName evidence="1">Histidine phosphatase family protein</fullName>
    </submittedName>
</protein>
<comment type="caution">
    <text evidence="1">The sequence shown here is derived from an EMBL/GenBank/DDBJ whole genome shotgun (WGS) entry which is preliminary data.</text>
</comment>
<dbReference type="InterPro" id="IPR013078">
    <property type="entry name" value="His_Pase_superF_clade-1"/>
</dbReference>
<dbReference type="RefSeq" id="WP_032091703.1">
    <property type="nucleotide sequence ID" value="NZ_JAOQJR010000002.1"/>
</dbReference>
<dbReference type="SUPFAM" id="SSF53254">
    <property type="entry name" value="Phosphoglycerate mutase-like"/>
    <property type="match status" value="1"/>
</dbReference>
<dbReference type="PANTHER" id="PTHR48100">
    <property type="entry name" value="BROAD-SPECIFICITY PHOSPHATASE YOR283W-RELATED"/>
    <property type="match status" value="1"/>
</dbReference>
<keyword evidence="2" id="KW-1185">Reference proteome</keyword>
<accession>A0ABT2SRR8</accession>
<dbReference type="PANTHER" id="PTHR48100:SF5">
    <property type="entry name" value="HISTIDINE PHOSPHATASE FAMILY PROTEIN"/>
    <property type="match status" value="1"/>
</dbReference>
<dbReference type="InterPro" id="IPR050275">
    <property type="entry name" value="PGM_Phosphatase"/>
</dbReference>
<dbReference type="SMART" id="SM00855">
    <property type="entry name" value="PGAM"/>
    <property type="match status" value="1"/>
</dbReference>
<gene>
    <name evidence="1" type="ORF">OCV55_02305</name>
</gene>
<name>A0ABT2SRR8_9FIRM</name>
<dbReference type="PROSITE" id="PS00175">
    <property type="entry name" value="PG_MUTASE"/>
    <property type="match status" value="1"/>
</dbReference>
<dbReference type="Gene3D" id="3.40.50.1240">
    <property type="entry name" value="Phosphoglycerate mutase-like"/>
    <property type="match status" value="1"/>
</dbReference>
<evidence type="ECO:0000313" key="1">
    <source>
        <dbReference type="EMBL" id="MCU6737516.1"/>
    </source>
</evidence>
<dbReference type="Pfam" id="PF00300">
    <property type="entry name" value="His_Phos_1"/>
    <property type="match status" value="1"/>
</dbReference>